<dbReference type="Pfam" id="PF07729">
    <property type="entry name" value="FCD"/>
    <property type="match status" value="1"/>
</dbReference>
<dbReference type="InterPro" id="IPR000524">
    <property type="entry name" value="Tscrpt_reg_HTH_GntR"/>
</dbReference>
<dbReference type="Gene3D" id="1.20.120.530">
    <property type="entry name" value="GntR ligand-binding domain-like"/>
    <property type="match status" value="1"/>
</dbReference>
<accession>A0A967EYK1</accession>
<evidence type="ECO:0000256" key="3">
    <source>
        <dbReference type="ARBA" id="ARBA00023163"/>
    </source>
</evidence>
<dbReference type="PRINTS" id="PR00035">
    <property type="entry name" value="HTHGNTR"/>
</dbReference>
<dbReference type="GO" id="GO:0003677">
    <property type="term" value="F:DNA binding"/>
    <property type="evidence" value="ECO:0007669"/>
    <property type="project" value="UniProtKB-KW"/>
</dbReference>
<sequence>MEKQIPPASTGSGRSAQADDAAGHLRPLESRTRDMDVLDALADMIAKAGLKVGDRLPSELVLAQRLAVGRSTIREALKSWQSLGLVTKRTGSGSYLAADVSPGSFHIPLTIKLEGESLLRTHQVRRALEVAVTREAACNATDAQRAEIRARYEHLMAVFHSGEHWYAADHAFHRAIYDASSNPLFGEVIQQVQSAFHRIYTEPFGTTAIGAASLALHGALCDAICDGDAERAVEQINIILDETEKDVRRILATGVLDAGRPK</sequence>
<dbReference type="GO" id="GO:0003700">
    <property type="term" value="F:DNA-binding transcription factor activity"/>
    <property type="evidence" value="ECO:0007669"/>
    <property type="project" value="InterPro"/>
</dbReference>
<dbReference type="Pfam" id="PF00392">
    <property type="entry name" value="GntR"/>
    <property type="match status" value="1"/>
</dbReference>
<evidence type="ECO:0000256" key="4">
    <source>
        <dbReference type="SAM" id="MobiDB-lite"/>
    </source>
</evidence>
<evidence type="ECO:0000313" key="7">
    <source>
        <dbReference type="Proteomes" id="UP000761264"/>
    </source>
</evidence>
<dbReference type="PROSITE" id="PS50949">
    <property type="entry name" value="HTH_GNTR"/>
    <property type="match status" value="1"/>
</dbReference>
<evidence type="ECO:0000256" key="1">
    <source>
        <dbReference type="ARBA" id="ARBA00023015"/>
    </source>
</evidence>
<evidence type="ECO:0000313" key="6">
    <source>
        <dbReference type="EMBL" id="NIA69805.1"/>
    </source>
</evidence>
<dbReference type="SMART" id="SM00345">
    <property type="entry name" value="HTH_GNTR"/>
    <property type="match status" value="1"/>
</dbReference>
<keyword evidence="7" id="KW-1185">Reference proteome</keyword>
<dbReference type="AlphaFoldDB" id="A0A967EYK1"/>
<keyword evidence="2" id="KW-0238">DNA-binding</keyword>
<keyword evidence="1" id="KW-0805">Transcription regulation</keyword>
<dbReference type="SUPFAM" id="SSF46785">
    <property type="entry name" value="Winged helix' DNA-binding domain"/>
    <property type="match status" value="1"/>
</dbReference>
<proteinExistence type="predicted"/>
<dbReference type="SMART" id="SM00895">
    <property type="entry name" value="FCD"/>
    <property type="match status" value="1"/>
</dbReference>
<dbReference type="CDD" id="cd07377">
    <property type="entry name" value="WHTH_GntR"/>
    <property type="match status" value="1"/>
</dbReference>
<gene>
    <name evidence="6" type="ORF">HBA54_14470</name>
</gene>
<dbReference type="PANTHER" id="PTHR43537">
    <property type="entry name" value="TRANSCRIPTIONAL REGULATOR, GNTR FAMILY"/>
    <property type="match status" value="1"/>
</dbReference>
<dbReference type="InterPro" id="IPR008920">
    <property type="entry name" value="TF_FadR/GntR_C"/>
</dbReference>
<dbReference type="EMBL" id="JAAQPH010000010">
    <property type="protein sequence ID" value="NIA69805.1"/>
    <property type="molecule type" value="Genomic_DNA"/>
</dbReference>
<comment type="caution">
    <text evidence="6">The sequence shown here is derived from an EMBL/GenBank/DDBJ whole genome shotgun (WGS) entry which is preliminary data.</text>
</comment>
<evidence type="ECO:0000259" key="5">
    <source>
        <dbReference type="PROSITE" id="PS50949"/>
    </source>
</evidence>
<dbReference type="SUPFAM" id="SSF48008">
    <property type="entry name" value="GntR ligand-binding domain-like"/>
    <property type="match status" value="1"/>
</dbReference>
<dbReference type="PANTHER" id="PTHR43537:SF5">
    <property type="entry name" value="UXU OPERON TRANSCRIPTIONAL REGULATOR"/>
    <property type="match status" value="1"/>
</dbReference>
<dbReference type="InterPro" id="IPR036390">
    <property type="entry name" value="WH_DNA-bd_sf"/>
</dbReference>
<name>A0A967EYK1_9PROT</name>
<dbReference type="RefSeq" id="WP_167225761.1">
    <property type="nucleotide sequence ID" value="NZ_JAAQPH010000010.1"/>
</dbReference>
<feature type="region of interest" description="Disordered" evidence="4">
    <location>
        <begin position="1"/>
        <end position="28"/>
    </location>
</feature>
<dbReference type="Gene3D" id="1.10.10.10">
    <property type="entry name" value="Winged helix-like DNA-binding domain superfamily/Winged helix DNA-binding domain"/>
    <property type="match status" value="1"/>
</dbReference>
<protein>
    <submittedName>
        <fullName evidence="6">FadR family transcriptional regulator</fullName>
    </submittedName>
</protein>
<organism evidence="6 7">
    <name type="scientific">Pelagibius litoralis</name>
    <dbReference type="NCBI Taxonomy" id="374515"/>
    <lineage>
        <taxon>Bacteria</taxon>
        <taxon>Pseudomonadati</taxon>
        <taxon>Pseudomonadota</taxon>
        <taxon>Alphaproteobacteria</taxon>
        <taxon>Rhodospirillales</taxon>
        <taxon>Rhodovibrionaceae</taxon>
        <taxon>Pelagibius</taxon>
    </lineage>
</organism>
<dbReference type="InterPro" id="IPR036388">
    <property type="entry name" value="WH-like_DNA-bd_sf"/>
</dbReference>
<evidence type="ECO:0000256" key="2">
    <source>
        <dbReference type="ARBA" id="ARBA00023125"/>
    </source>
</evidence>
<dbReference type="InterPro" id="IPR011711">
    <property type="entry name" value="GntR_C"/>
</dbReference>
<reference evidence="6" key="1">
    <citation type="submission" date="2020-03" db="EMBL/GenBank/DDBJ databases">
        <title>Genome of Pelagibius litoralis DSM 21314T.</title>
        <authorList>
            <person name="Wang G."/>
        </authorList>
    </citation>
    <scope>NUCLEOTIDE SEQUENCE</scope>
    <source>
        <strain evidence="6">DSM 21314</strain>
    </source>
</reference>
<keyword evidence="3" id="KW-0804">Transcription</keyword>
<dbReference type="Proteomes" id="UP000761264">
    <property type="component" value="Unassembled WGS sequence"/>
</dbReference>
<feature type="domain" description="HTH gntR-type" evidence="5">
    <location>
        <begin position="31"/>
        <end position="99"/>
    </location>
</feature>